<dbReference type="Gene3D" id="3.40.140.10">
    <property type="entry name" value="Cytidine Deaminase, domain 2"/>
    <property type="match status" value="1"/>
</dbReference>
<sequence>MSKKNLIITRFVNNLLSEVEDYVIEEIPLTIFLNGEQFITLLSTPHYQEELTVGFLLSEGLIKSKEDIEKLDLNLQENYVYVELKNKNPLAQKLHGKRTITTGCGKGTIFYDVLDSMKIQKLSEGKSYQISKITDLMNKVQGKSELYKETGGVHFACLAGEEILYFREDIGRHNAVDKVLGRAFLDGIDISDKILLTSGRLSSEIVLKVLKAGIPILASRSAPSSLAVEIARERGLTLCGFVRGTKLNCYANPFRILS</sequence>
<dbReference type="PIRSF" id="PIRSF015626">
    <property type="entry name" value="FdhD"/>
    <property type="match status" value="1"/>
</dbReference>
<dbReference type="GO" id="GO:0016783">
    <property type="term" value="F:sulfurtransferase activity"/>
    <property type="evidence" value="ECO:0007669"/>
    <property type="project" value="InterPro"/>
</dbReference>
<evidence type="ECO:0000313" key="4">
    <source>
        <dbReference type="EMBL" id="SHK17263.1"/>
    </source>
</evidence>
<keyword evidence="5" id="KW-1185">Reference proteome</keyword>
<dbReference type="Gene3D" id="3.10.20.10">
    <property type="match status" value="1"/>
</dbReference>
<dbReference type="NCBIfam" id="TIGR00129">
    <property type="entry name" value="fdhD_narQ"/>
    <property type="match status" value="1"/>
</dbReference>
<dbReference type="SUPFAM" id="SSF53927">
    <property type="entry name" value="Cytidine deaminase-like"/>
    <property type="match status" value="1"/>
</dbReference>
<evidence type="ECO:0000256" key="1">
    <source>
        <dbReference type="ARBA" id="ARBA00022490"/>
    </source>
</evidence>
<dbReference type="PANTHER" id="PTHR30592:SF1">
    <property type="entry name" value="SULFUR CARRIER PROTEIN FDHD"/>
    <property type="match status" value="1"/>
</dbReference>
<dbReference type="AlphaFoldDB" id="A0A1M6QAY9"/>
<dbReference type="GO" id="GO:0097163">
    <property type="term" value="F:sulfur carrier activity"/>
    <property type="evidence" value="ECO:0007669"/>
    <property type="project" value="UniProtKB-UniRule"/>
</dbReference>
<dbReference type="EMBL" id="FRAI01000019">
    <property type="protein sequence ID" value="SHK17263.1"/>
    <property type="molecule type" value="Genomic_DNA"/>
</dbReference>
<accession>A0A1M6QAY9</accession>
<evidence type="ECO:0000313" key="5">
    <source>
        <dbReference type="Proteomes" id="UP000243547"/>
    </source>
</evidence>
<dbReference type="InterPro" id="IPR003786">
    <property type="entry name" value="FdhD"/>
</dbReference>
<dbReference type="HAMAP" id="MF_00187">
    <property type="entry name" value="FdhD"/>
    <property type="match status" value="1"/>
</dbReference>
<dbReference type="GO" id="GO:0006777">
    <property type="term" value="P:Mo-molybdopterin cofactor biosynthetic process"/>
    <property type="evidence" value="ECO:0007669"/>
    <property type="project" value="UniProtKB-UniRule"/>
</dbReference>
<dbReference type="OrthoDB" id="9782042at2"/>
<keyword evidence="2 3" id="KW-0501">Molybdenum cofactor biosynthesis</keyword>
<name>A0A1M6QAY9_9FIRM</name>
<feature type="active site" description="Cysteine persulfide intermediate" evidence="3">
    <location>
        <position position="104"/>
    </location>
</feature>
<dbReference type="Proteomes" id="UP000243547">
    <property type="component" value="Unassembled WGS sequence"/>
</dbReference>
<protein>
    <recommendedName>
        <fullName evidence="3">Sulfur carrier protein FdhD</fullName>
    </recommendedName>
</protein>
<comment type="function">
    <text evidence="3">Required for formate dehydrogenase (FDH) activity. Acts as a sulfur carrier protein that transfers sulfur from IscS to the molybdenum cofactor prior to its insertion into FDH.</text>
</comment>
<dbReference type="GO" id="GO:0005737">
    <property type="term" value="C:cytoplasm"/>
    <property type="evidence" value="ECO:0007669"/>
    <property type="project" value="UniProtKB-SubCell"/>
</dbReference>
<comment type="subcellular location">
    <subcellularLocation>
        <location evidence="3">Cytoplasm</location>
    </subcellularLocation>
</comment>
<evidence type="ECO:0000256" key="2">
    <source>
        <dbReference type="ARBA" id="ARBA00023150"/>
    </source>
</evidence>
<feature type="binding site" evidence="3">
    <location>
        <begin position="241"/>
        <end position="246"/>
    </location>
    <ligand>
        <name>Mo-bis(molybdopterin guanine dinucleotide)</name>
        <dbReference type="ChEBI" id="CHEBI:60539"/>
    </ligand>
</feature>
<dbReference type="PANTHER" id="PTHR30592">
    <property type="entry name" value="FORMATE DEHYDROGENASE"/>
    <property type="match status" value="1"/>
</dbReference>
<keyword evidence="1 3" id="KW-0963">Cytoplasm</keyword>
<dbReference type="Pfam" id="PF02634">
    <property type="entry name" value="FdhD-NarQ"/>
    <property type="match status" value="1"/>
</dbReference>
<proteinExistence type="inferred from homology"/>
<reference evidence="5" key="1">
    <citation type="submission" date="2016-11" db="EMBL/GenBank/DDBJ databases">
        <authorList>
            <person name="Varghese N."/>
            <person name="Submissions S."/>
        </authorList>
    </citation>
    <scope>NUCLEOTIDE SEQUENCE [LARGE SCALE GENOMIC DNA]</scope>
    <source>
        <strain evidence="5">DSM 14826</strain>
    </source>
</reference>
<organism evidence="4 5">
    <name type="scientific">Anaerobranca californiensis DSM 14826</name>
    <dbReference type="NCBI Taxonomy" id="1120989"/>
    <lineage>
        <taxon>Bacteria</taxon>
        <taxon>Bacillati</taxon>
        <taxon>Bacillota</taxon>
        <taxon>Clostridia</taxon>
        <taxon>Eubacteriales</taxon>
        <taxon>Proteinivoracaceae</taxon>
        <taxon>Anaerobranca</taxon>
    </lineage>
</organism>
<gene>
    <name evidence="3" type="primary">fdhD</name>
    <name evidence="4" type="ORF">SAMN02745227_01701</name>
</gene>
<evidence type="ECO:0000256" key="3">
    <source>
        <dbReference type="HAMAP-Rule" id="MF_00187"/>
    </source>
</evidence>
<dbReference type="RefSeq" id="WP_072907928.1">
    <property type="nucleotide sequence ID" value="NZ_FRAI01000019.1"/>
</dbReference>
<comment type="similarity">
    <text evidence="3">Belongs to the FdhD family.</text>
</comment>
<dbReference type="STRING" id="1120989.SAMN02745227_01701"/>
<dbReference type="InterPro" id="IPR016193">
    <property type="entry name" value="Cytidine_deaminase-like"/>
</dbReference>